<keyword evidence="3" id="KW-1185">Reference proteome</keyword>
<accession>A0A8H6YJD9</accession>
<reference evidence="2" key="1">
    <citation type="submission" date="2020-05" db="EMBL/GenBank/DDBJ databases">
        <title>Mycena genomes resolve the evolution of fungal bioluminescence.</title>
        <authorList>
            <person name="Tsai I.J."/>
        </authorList>
    </citation>
    <scope>NUCLEOTIDE SEQUENCE</scope>
    <source>
        <strain evidence="2">160909Yilan</strain>
    </source>
</reference>
<gene>
    <name evidence="2" type="ORF">MSAN_01240700</name>
</gene>
<dbReference type="SUPFAM" id="SSF51905">
    <property type="entry name" value="FAD/NAD(P)-binding domain"/>
    <property type="match status" value="1"/>
</dbReference>
<dbReference type="AlphaFoldDB" id="A0A8H6YJD9"/>
<dbReference type="EMBL" id="JACAZH010000009">
    <property type="protein sequence ID" value="KAF7359000.1"/>
    <property type="molecule type" value="Genomic_DNA"/>
</dbReference>
<evidence type="ECO:0000313" key="2">
    <source>
        <dbReference type="EMBL" id="KAF7359000.1"/>
    </source>
</evidence>
<dbReference type="Proteomes" id="UP000623467">
    <property type="component" value="Unassembled WGS sequence"/>
</dbReference>
<sequence>MPKIVIIGAGMGGLAFAIALRRQLGFDDFIIYEKASDVGGTWRDNIYPGASADIGMHFYSLSTDLNPEWSATHGSQPETHSYWRKLTAKYDLYSRTIFNRLVTSAEWSNKDELYRIVSEDVLTGERFHDDRKYPYFRARGTGGPEFPQHSQALFL</sequence>
<organism evidence="2 3">
    <name type="scientific">Mycena sanguinolenta</name>
    <dbReference type="NCBI Taxonomy" id="230812"/>
    <lineage>
        <taxon>Eukaryota</taxon>
        <taxon>Fungi</taxon>
        <taxon>Dikarya</taxon>
        <taxon>Basidiomycota</taxon>
        <taxon>Agaricomycotina</taxon>
        <taxon>Agaricomycetes</taxon>
        <taxon>Agaricomycetidae</taxon>
        <taxon>Agaricales</taxon>
        <taxon>Marasmiineae</taxon>
        <taxon>Mycenaceae</taxon>
        <taxon>Mycena</taxon>
    </lineage>
</organism>
<evidence type="ECO:0000256" key="1">
    <source>
        <dbReference type="ARBA" id="ARBA00010139"/>
    </source>
</evidence>
<dbReference type="Gene3D" id="3.50.50.60">
    <property type="entry name" value="FAD/NAD(P)-binding domain"/>
    <property type="match status" value="1"/>
</dbReference>
<dbReference type="PANTHER" id="PTHR42877:SF5">
    <property type="entry name" value="L-ORNITHINE N(5)-MONOOXYGENASE-RELATED"/>
    <property type="match status" value="1"/>
</dbReference>
<protein>
    <submittedName>
        <fullName evidence="2">Uncharacterized protein</fullName>
    </submittedName>
</protein>
<comment type="caution">
    <text evidence="2">The sequence shown here is derived from an EMBL/GenBank/DDBJ whole genome shotgun (WGS) entry which is preliminary data.</text>
</comment>
<dbReference type="Pfam" id="PF13450">
    <property type="entry name" value="NAD_binding_8"/>
    <property type="match status" value="1"/>
</dbReference>
<name>A0A8H6YJD9_9AGAR</name>
<proteinExistence type="inferred from homology"/>
<dbReference type="OrthoDB" id="74360at2759"/>
<dbReference type="InterPro" id="IPR051209">
    <property type="entry name" value="FAD-bind_Monooxygenase_sf"/>
</dbReference>
<comment type="similarity">
    <text evidence="1">Belongs to the FAD-binding monooxygenase family.</text>
</comment>
<evidence type="ECO:0000313" key="3">
    <source>
        <dbReference type="Proteomes" id="UP000623467"/>
    </source>
</evidence>
<dbReference type="InterPro" id="IPR036188">
    <property type="entry name" value="FAD/NAD-bd_sf"/>
</dbReference>
<dbReference type="PANTHER" id="PTHR42877">
    <property type="entry name" value="L-ORNITHINE N(5)-MONOOXYGENASE-RELATED"/>
    <property type="match status" value="1"/>
</dbReference>